<dbReference type="EMBL" id="FTMA01000001">
    <property type="protein sequence ID" value="SIP94937.1"/>
    <property type="molecule type" value="Genomic_DNA"/>
</dbReference>
<name>A0A1N6NSF7_9FLAO</name>
<keyword evidence="3 5" id="KW-1133">Transmembrane helix</keyword>
<evidence type="ECO:0000256" key="2">
    <source>
        <dbReference type="ARBA" id="ARBA00022692"/>
    </source>
</evidence>
<protein>
    <submittedName>
        <fullName evidence="6">MtN3 and saliva related transmembrane protein</fullName>
    </submittedName>
</protein>
<dbReference type="SMART" id="SM00679">
    <property type="entry name" value="CTNS"/>
    <property type="match status" value="1"/>
</dbReference>
<organism evidence="6 7">
    <name type="scientific">Maribacter ulvicola</name>
    <dbReference type="NCBI Taxonomy" id="228959"/>
    <lineage>
        <taxon>Bacteria</taxon>
        <taxon>Pseudomonadati</taxon>
        <taxon>Bacteroidota</taxon>
        <taxon>Flavobacteriia</taxon>
        <taxon>Flavobacteriales</taxon>
        <taxon>Flavobacteriaceae</taxon>
        <taxon>Maribacter</taxon>
    </lineage>
</organism>
<dbReference type="GO" id="GO:0016020">
    <property type="term" value="C:membrane"/>
    <property type="evidence" value="ECO:0007669"/>
    <property type="project" value="UniProtKB-SubCell"/>
</dbReference>
<comment type="subcellular location">
    <subcellularLocation>
        <location evidence="1">Membrane</location>
        <topology evidence="1">Multi-pass membrane protein</topology>
    </subcellularLocation>
</comment>
<dbReference type="Gene3D" id="1.20.1280.290">
    <property type="match status" value="1"/>
</dbReference>
<feature type="transmembrane region" description="Helical" evidence="5">
    <location>
        <begin position="59"/>
        <end position="79"/>
    </location>
</feature>
<keyword evidence="4 5" id="KW-0472">Membrane</keyword>
<dbReference type="Proteomes" id="UP000186953">
    <property type="component" value="Unassembled WGS sequence"/>
</dbReference>
<evidence type="ECO:0000256" key="1">
    <source>
        <dbReference type="ARBA" id="ARBA00004141"/>
    </source>
</evidence>
<dbReference type="STRING" id="228959.SAMN05421797_101115"/>
<dbReference type="InterPro" id="IPR006603">
    <property type="entry name" value="PQ-loop_rpt"/>
</dbReference>
<evidence type="ECO:0000256" key="5">
    <source>
        <dbReference type="SAM" id="Phobius"/>
    </source>
</evidence>
<dbReference type="GO" id="GO:0051119">
    <property type="term" value="F:sugar transmembrane transporter activity"/>
    <property type="evidence" value="ECO:0007669"/>
    <property type="project" value="InterPro"/>
</dbReference>
<evidence type="ECO:0000313" key="6">
    <source>
        <dbReference type="EMBL" id="SIP94937.1"/>
    </source>
</evidence>
<evidence type="ECO:0000256" key="4">
    <source>
        <dbReference type="ARBA" id="ARBA00023136"/>
    </source>
</evidence>
<sequence>MDGIEILGLVAATFTTGAFVPQVYKTWKEKSTKDISFTMYTILLIGAIMWIVYGFSLQSLPIIIANLATAVLLLIMLILKVRHK</sequence>
<keyword evidence="2 5" id="KW-0812">Transmembrane</keyword>
<dbReference type="InterPro" id="IPR047662">
    <property type="entry name" value="SemiSWEET"/>
</dbReference>
<reference evidence="7" key="1">
    <citation type="submission" date="2017-01" db="EMBL/GenBank/DDBJ databases">
        <authorList>
            <person name="Varghese N."/>
            <person name="Submissions S."/>
        </authorList>
    </citation>
    <scope>NUCLEOTIDE SEQUENCE [LARGE SCALE GENOMIC DNA]</scope>
    <source>
        <strain evidence="7">DSM 15366</strain>
    </source>
</reference>
<keyword evidence="7" id="KW-1185">Reference proteome</keyword>
<gene>
    <name evidence="6" type="ORF">SAMN05421797_101115</name>
</gene>
<feature type="transmembrane region" description="Helical" evidence="5">
    <location>
        <begin position="36"/>
        <end position="53"/>
    </location>
</feature>
<dbReference type="OrthoDB" id="122062at2"/>
<dbReference type="RefSeq" id="WP_076546383.1">
    <property type="nucleotide sequence ID" value="NZ_FTMA01000001.1"/>
</dbReference>
<proteinExistence type="predicted"/>
<dbReference type="Pfam" id="PF04193">
    <property type="entry name" value="PQ-loop"/>
    <property type="match status" value="1"/>
</dbReference>
<feature type="transmembrane region" description="Helical" evidence="5">
    <location>
        <begin position="6"/>
        <end position="24"/>
    </location>
</feature>
<dbReference type="AlphaFoldDB" id="A0A1N6NSF7"/>
<evidence type="ECO:0000256" key="3">
    <source>
        <dbReference type="ARBA" id="ARBA00022989"/>
    </source>
</evidence>
<evidence type="ECO:0000313" key="7">
    <source>
        <dbReference type="Proteomes" id="UP000186953"/>
    </source>
</evidence>
<accession>A0A1N6NSF7</accession>
<dbReference type="NCBIfam" id="NF037968">
    <property type="entry name" value="SemiSWEET_2"/>
    <property type="match status" value="1"/>
</dbReference>